<sequence>MPRDADFLSPRDLLINDNFCLKLASFKQLANVIVKTENLPRDDDSLRQKTGFWESAPFGLSPSSADTTLAVNQETYNYTDTVCQKVLDLCDRSPDDYGMSNQHHRGIFGSPTPFPWGSMSSWGSTEKVLQEVNDRHSEVKALRDQATIWSRDLHSYSMDAGDCETAVRDLAAPFQGSALRDRLIEDDARDNLQDDLNALGNVKRRGEFQFGAAMTHWTWGTTAGSATLIEDDIQNLVDYLDKHVDPDDNPLGGLVERNLLKRWATLQEHGRQPTLALHFYHGRSAGLPEDGGLAFQRHGQKANPPVITVIAFKNAYRN</sequence>
<evidence type="ECO:0000313" key="1">
    <source>
        <dbReference type="EMBL" id="GMG53905.1"/>
    </source>
</evidence>
<comment type="caution">
    <text evidence="1">The sequence shown here is derived from an EMBL/GenBank/DDBJ whole genome shotgun (WGS) entry which is preliminary data.</text>
</comment>
<dbReference type="EMBL" id="BSYB01000077">
    <property type="protein sequence ID" value="GMG53905.1"/>
    <property type="molecule type" value="Genomic_DNA"/>
</dbReference>
<gene>
    <name evidence="1" type="ORF">Aory05_001217000</name>
</gene>
<name>A0ABQ6L795_ASPOZ</name>
<evidence type="ECO:0000313" key="2">
    <source>
        <dbReference type="Proteomes" id="UP001165189"/>
    </source>
</evidence>
<proteinExistence type="predicted"/>
<organism evidence="1 2">
    <name type="scientific">Aspergillus oryzae var. brunneus</name>
    <dbReference type="NCBI Taxonomy" id="332754"/>
    <lineage>
        <taxon>Eukaryota</taxon>
        <taxon>Fungi</taxon>
        <taxon>Dikarya</taxon>
        <taxon>Ascomycota</taxon>
        <taxon>Pezizomycotina</taxon>
        <taxon>Eurotiomycetes</taxon>
        <taxon>Eurotiomycetidae</taxon>
        <taxon>Eurotiales</taxon>
        <taxon>Aspergillaceae</taxon>
        <taxon>Aspergillus</taxon>
        <taxon>Aspergillus subgen. Circumdati</taxon>
    </lineage>
</organism>
<reference evidence="1" key="1">
    <citation type="submission" date="2023-04" db="EMBL/GenBank/DDBJ databases">
        <title>Aspergillus oryzae var. brunneus NBRC 4377.</title>
        <authorList>
            <person name="Ichikawa N."/>
            <person name="Sato H."/>
            <person name="Tonouchi N."/>
        </authorList>
    </citation>
    <scope>NUCLEOTIDE SEQUENCE</scope>
    <source>
        <strain evidence="1">NBRC 4377</strain>
    </source>
</reference>
<keyword evidence="2" id="KW-1185">Reference proteome</keyword>
<protein>
    <submittedName>
        <fullName evidence="1">Unnamed protein product</fullName>
    </submittedName>
</protein>
<dbReference type="Proteomes" id="UP001165189">
    <property type="component" value="Unassembled WGS sequence"/>
</dbReference>
<accession>A0ABQ6L795</accession>